<dbReference type="RefSeq" id="WP_095980491.1">
    <property type="nucleotide sequence ID" value="NZ_CP022163.1"/>
</dbReference>
<dbReference type="AlphaFoldDB" id="A0A250IMX9"/>
<dbReference type="NCBIfam" id="TIGR02265">
    <property type="entry name" value="Mxa_TIGR02265"/>
    <property type="match status" value="1"/>
</dbReference>
<protein>
    <recommendedName>
        <fullName evidence="3">DUF2378 family protein</fullName>
    </recommendedName>
</protein>
<evidence type="ECO:0008006" key="3">
    <source>
        <dbReference type="Google" id="ProtNLM"/>
    </source>
</evidence>
<accession>A0A250IMX9</accession>
<dbReference type="OrthoDB" id="5511084at2"/>
<dbReference type="Pfam" id="PF09536">
    <property type="entry name" value="DUF2378"/>
    <property type="match status" value="1"/>
</dbReference>
<keyword evidence="2" id="KW-1185">Reference proteome</keyword>
<dbReference type="Proteomes" id="UP000217289">
    <property type="component" value="Chromosome"/>
</dbReference>
<dbReference type="KEGG" id="mbd:MEBOL_005763"/>
<dbReference type="EMBL" id="CP022163">
    <property type="protein sequence ID" value="ATB32286.1"/>
    <property type="molecule type" value="Genomic_DNA"/>
</dbReference>
<evidence type="ECO:0000313" key="2">
    <source>
        <dbReference type="Proteomes" id="UP000217289"/>
    </source>
</evidence>
<sequence length="185" mass="20929">MSDEHREKLVYDYTMESLLRVLGQPLLPEHIAGLAALGVHPRQLEPAYPVAVYSRVLEFITGQLWPELPREEASFALGRAFMAAYRQTLMGKAVFAMTRVIGPHRSLERMSRNFRSANNYTETRLHPVGPSRYELWFNHAPNTGFFRGLLTEALEKTGGTQELSVTLMSREEGGEATFLVTWSAD</sequence>
<proteinExistence type="predicted"/>
<organism evidence="1 2">
    <name type="scientific">Melittangium boletus DSM 14713</name>
    <dbReference type="NCBI Taxonomy" id="1294270"/>
    <lineage>
        <taxon>Bacteria</taxon>
        <taxon>Pseudomonadati</taxon>
        <taxon>Myxococcota</taxon>
        <taxon>Myxococcia</taxon>
        <taxon>Myxococcales</taxon>
        <taxon>Cystobacterineae</taxon>
        <taxon>Archangiaceae</taxon>
        <taxon>Melittangium</taxon>
    </lineage>
</organism>
<reference evidence="1 2" key="1">
    <citation type="submission" date="2017-06" db="EMBL/GenBank/DDBJ databases">
        <authorList>
            <person name="Kim H.J."/>
            <person name="Triplett B.A."/>
        </authorList>
    </citation>
    <scope>NUCLEOTIDE SEQUENCE [LARGE SCALE GENOMIC DNA]</scope>
    <source>
        <strain evidence="1 2">DSM 14713</strain>
    </source>
</reference>
<evidence type="ECO:0000313" key="1">
    <source>
        <dbReference type="EMBL" id="ATB32286.1"/>
    </source>
</evidence>
<name>A0A250IMX9_9BACT</name>
<dbReference type="InterPro" id="IPR011751">
    <property type="entry name" value="Mxa_paralog_2265"/>
</dbReference>
<gene>
    <name evidence="1" type="ORF">MEBOL_005763</name>
</gene>